<evidence type="ECO:0000256" key="1">
    <source>
        <dbReference type="SAM" id="Phobius"/>
    </source>
</evidence>
<accession>A0AA51RT65</accession>
<dbReference type="AlphaFoldDB" id="A0AA51RT65"/>
<gene>
    <name evidence="2" type="ORF">Q9312_18165</name>
</gene>
<dbReference type="Proteomes" id="UP001239782">
    <property type="component" value="Chromosome"/>
</dbReference>
<evidence type="ECO:0000313" key="2">
    <source>
        <dbReference type="EMBL" id="WMS87135.1"/>
    </source>
</evidence>
<keyword evidence="1" id="KW-0472">Membrane</keyword>
<name>A0AA51RT65_9GAMM</name>
<organism evidence="2 3">
    <name type="scientific">Pleionea litopenaei</name>
    <dbReference type="NCBI Taxonomy" id="3070815"/>
    <lineage>
        <taxon>Bacteria</taxon>
        <taxon>Pseudomonadati</taxon>
        <taxon>Pseudomonadota</taxon>
        <taxon>Gammaproteobacteria</taxon>
        <taxon>Oceanospirillales</taxon>
        <taxon>Pleioneaceae</taxon>
        <taxon>Pleionea</taxon>
    </lineage>
</organism>
<keyword evidence="1" id="KW-0812">Transmembrane</keyword>
<keyword evidence="1" id="KW-1133">Transmembrane helix</keyword>
<dbReference type="RefSeq" id="WP_309202274.1">
    <property type="nucleotide sequence ID" value="NZ_CP133548.1"/>
</dbReference>
<sequence>MNRFLKILWYAIVALASIFVIILVALFVLLSVKANSCGEDSDSVMFARGLSQDRLSKLYYDVERFSLDSNTPYFGLNRDESGLFPEPFSDIEAELVRPKQENIMLNGCFDHYVFLRFHGFESNKEYYPKRQIVLSWGEHDNAGSEVIWSEQ</sequence>
<reference evidence="2 3" key="1">
    <citation type="submission" date="2023-08" db="EMBL/GenBank/DDBJ databases">
        <title>Pleionea litopenaei sp. nov., isolated from stomach of juvenile Litopenaeus vannamei.</title>
        <authorList>
            <person name="Rho A.M."/>
            <person name="Hwang C.Y."/>
        </authorList>
    </citation>
    <scope>NUCLEOTIDE SEQUENCE [LARGE SCALE GENOMIC DNA]</scope>
    <source>
        <strain evidence="2 3">HL-JVS1</strain>
    </source>
</reference>
<protein>
    <submittedName>
        <fullName evidence="2">Uncharacterized protein</fullName>
    </submittedName>
</protein>
<evidence type="ECO:0000313" key="3">
    <source>
        <dbReference type="Proteomes" id="UP001239782"/>
    </source>
</evidence>
<dbReference type="KEGG" id="plei:Q9312_18165"/>
<keyword evidence="3" id="KW-1185">Reference proteome</keyword>
<feature type="transmembrane region" description="Helical" evidence="1">
    <location>
        <begin position="7"/>
        <end position="30"/>
    </location>
</feature>
<dbReference type="EMBL" id="CP133548">
    <property type="protein sequence ID" value="WMS87135.1"/>
    <property type="molecule type" value="Genomic_DNA"/>
</dbReference>
<proteinExistence type="predicted"/>